<dbReference type="InterPro" id="IPR012334">
    <property type="entry name" value="Pectin_lyas_fold"/>
</dbReference>
<name>A0A856MMW3_9CYAN</name>
<feature type="region of interest" description="Disordered" evidence="1">
    <location>
        <begin position="844"/>
        <end position="865"/>
    </location>
</feature>
<organism evidence="4 5">
    <name type="scientific">Brasilonema sennae CENA114</name>
    <dbReference type="NCBI Taxonomy" id="415709"/>
    <lineage>
        <taxon>Bacteria</taxon>
        <taxon>Bacillati</taxon>
        <taxon>Cyanobacteriota</taxon>
        <taxon>Cyanophyceae</taxon>
        <taxon>Nostocales</taxon>
        <taxon>Scytonemataceae</taxon>
        <taxon>Brasilonema</taxon>
        <taxon>Bromeliae group (in: Brasilonema)</taxon>
    </lineage>
</organism>
<dbReference type="Gene3D" id="2.160.20.10">
    <property type="entry name" value="Single-stranded right-handed beta-helix, Pectin lyase-like"/>
    <property type="match status" value="2"/>
</dbReference>
<dbReference type="AlphaFoldDB" id="A0A856MMW3"/>
<evidence type="ECO:0000256" key="1">
    <source>
        <dbReference type="SAM" id="MobiDB-lite"/>
    </source>
</evidence>
<proteinExistence type="predicted"/>
<dbReference type="NCBIfam" id="TIGR01901">
    <property type="entry name" value="adhes_NPXG"/>
    <property type="match status" value="1"/>
</dbReference>
<evidence type="ECO:0000259" key="3">
    <source>
        <dbReference type="SMART" id="SM00912"/>
    </source>
</evidence>
<accession>A0A856MMW3</accession>
<dbReference type="InterPro" id="IPR011050">
    <property type="entry name" value="Pectin_lyase_fold/virulence"/>
</dbReference>
<dbReference type="KEGG" id="bsen:DP114_23985"/>
<feature type="signal peptide" evidence="2">
    <location>
        <begin position="1"/>
        <end position="29"/>
    </location>
</feature>
<dbReference type="EMBL" id="CP030118">
    <property type="protein sequence ID" value="QDL10547.1"/>
    <property type="molecule type" value="Genomic_DNA"/>
</dbReference>
<reference evidence="4 5" key="1">
    <citation type="submission" date="2018-06" db="EMBL/GenBank/DDBJ databases">
        <title>Comparative genomics of Brasilonema spp. strains.</title>
        <authorList>
            <person name="Alvarenga D.O."/>
            <person name="Fiore M.F."/>
            <person name="Varani A.M."/>
        </authorList>
    </citation>
    <scope>NUCLEOTIDE SEQUENCE [LARGE SCALE GENOMIC DNA]</scope>
    <source>
        <strain evidence="4 5">CENA114</strain>
    </source>
</reference>
<keyword evidence="2" id="KW-0732">Signal</keyword>
<dbReference type="InterPro" id="IPR008638">
    <property type="entry name" value="FhaB/CdiA-like_TPS"/>
</dbReference>
<dbReference type="SMART" id="SM00912">
    <property type="entry name" value="Haemagg_act"/>
    <property type="match status" value="1"/>
</dbReference>
<dbReference type="Proteomes" id="UP000503129">
    <property type="component" value="Chromosome"/>
</dbReference>
<feature type="compositionally biased region" description="Polar residues" evidence="1">
    <location>
        <begin position="848"/>
        <end position="865"/>
    </location>
</feature>
<protein>
    <recommendedName>
        <fullName evidence="3">Filamentous haemagglutinin FhaB/tRNA nuclease CdiA-like TPS domain-containing protein</fullName>
    </recommendedName>
</protein>
<keyword evidence="5" id="KW-1185">Reference proteome</keyword>
<dbReference type="Pfam" id="PF05860">
    <property type="entry name" value="TPS"/>
    <property type="match status" value="1"/>
</dbReference>
<dbReference type="SUPFAM" id="SSF51126">
    <property type="entry name" value="Pectin lyase-like"/>
    <property type="match status" value="3"/>
</dbReference>
<gene>
    <name evidence="4" type="ORF">DP114_23985</name>
</gene>
<evidence type="ECO:0000313" key="5">
    <source>
        <dbReference type="Proteomes" id="UP000503129"/>
    </source>
</evidence>
<evidence type="ECO:0000256" key="2">
    <source>
        <dbReference type="SAM" id="SignalP"/>
    </source>
</evidence>
<feature type="domain" description="Filamentous haemagglutinin FhaB/tRNA nuclease CdiA-like TPS" evidence="3">
    <location>
        <begin position="39"/>
        <end position="150"/>
    </location>
</feature>
<feature type="chain" id="PRO_5032562269" description="Filamentous haemagglutinin FhaB/tRNA nuclease CdiA-like TPS domain-containing protein" evidence="2">
    <location>
        <begin position="30"/>
        <end position="865"/>
    </location>
</feature>
<sequence length="865" mass="88015">MKQVRHPLFFLTLALATVFSFSYGKVAKAQITPDNTLGAENSRVTQDVIKGTPSDKIDGGAIRQGNLFHSFQEFNVNAGRGAYFSNPAGIANILTRVTGGNVSNIQGVLGVLGKANLFLINPNGIIFGPNARLDVGGSFLGSTANSLIFKDGFEFSATNPQTRPLLTITAPVGLSYRENFKNISSQSANLAVSQGNSLTLVGGNVSLDNGGLTAPGGRVELGGLSAAGTVELNGDGSLSFPVGVQRGDVSLTNGAGVNVRSGGGGSIAVNARNLEMTGRSFLSAGIGQSLGTVGTQAGDISVNATGAINLNNSSIGNQVLSGANGQGGDVSISASSLRLEGGAYVDASTYGAGKGGNLRVDASDVQLIGRSANGQVASSLFASAQPNSTGDAGDLTIKTNSLLVRDGAVVSVSTDGAGNGGFLRVDASDVQIIGRSADGRASSGLFARANSTGKAGDLTIKTNTLLVRDGAQVSASTFGAGNGGFLRVDAQDVQIIGTSADGKVASGLFAQANSTGNAGDLTIKTNTLLVRDGAQVSASTFGAGNGGFLSVDAQDVQIIGKSGLFAQADPNSTGDAGDLTVRTNTLLVQDGAIVSVANLGTGTAGNMTLNARSIRLNNNASLTANTRSAKVDPNREEATININSKDLIMSRNSRITTNATGANVIGGNININTGVLVGFDNSDITANSAKDRGGNVNINSQGIFGFQSRNAADPNTSDITARGVNNQSSGNVQINVVDIDPTQGLFELTKTVVDPAQQIAQNPCTKGSGNSFTITGRGGLPTDPQKVLSSDNVRVDLIQPVPSTVSLTTPTKKQPSQKPPVKQIIPAQGWIYNEKGQVVLVGYDPTKTGPQREQPAPTSNCAAVK</sequence>
<evidence type="ECO:0000313" key="4">
    <source>
        <dbReference type="EMBL" id="QDL10547.1"/>
    </source>
</evidence>